<protein>
    <submittedName>
        <fullName evidence="1">Addiction module antitoxin RelB</fullName>
    </submittedName>
</protein>
<name>A0A1V4ATZ5_9BACT</name>
<gene>
    <name evidence="1" type="ORF">AYP45_08180</name>
</gene>
<accession>A0A1V4ATZ5</accession>
<proteinExistence type="predicted"/>
<evidence type="ECO:0000313" key="1">
    <source>
        <dbReference type="EMBL" id="OOP56585.1"/>
    </source>
</evidence>
<dbReference type="Pfam" id="PF09720">
    <property type="entry name" value="Unstab_antitox"/>
    <property type="match status" value="1"/>
</dbReference>
<dbReference type="AlphaFoldDB" id="A0A1V4ATZ5"/>
<comment type="caution">
    <text evidence="1">The sequence shown here is derived from an EMBL/GenBank/DDBJ whole genome shotgun (WGS) entry which is preliminary data.</text>
</comment>
<dbReference type="EMBL" id="AYTS01000074">
    <property type="protein sequence ID" value="OOP56585.1"/>
    <property type="molecule type" value="Genomic_DNA"/>
</dbReference>
<dbReference type="NCBIfam" id="TIGR02574">
    <property type="entry name" value="stabl_TIGR02574"/>
    <property type="match status" value="1"/>
</dbReference>
<dbReference type="Proteomes" id="UP000189681">
    <property type="component" value="Unassembled WGS sequence"/>
</dbReference>
<evidence type="ECO:0000313" key="2">
    <source>
        <dbReference type="Proteomes" id="UP000189681"/>
    </source>
</evidence>
<dbReference type="InterPro" id="IPR013406">
    <property type="entry name" value="CHP02574_addiction_mod"/>
</dbReference>
<sequence>MSKKLEEIINEAMELGLEERAQLAGTLLSSLDELSETEVERLWLQEAERRLRDYREGKVKGIPAEEVFNRAIADIS</sequence>
<dbReference type="STRING" id="1004156.AYP45_08180"/>
<organism evidence="1 2">
    <name type="scientific">Candidatus Brocadia carolinensis</name>
    <dbReference type="NCBI Taxonomy" id="1004156"/>
    <lineage>
        <taxon>Bacteria</taxon>
        <taxon>Pseudomonadati</taxon>
        <taxon>Planctomycetota</taxon>
        <taxon>Candidatus Brocadiia</taxon>
        <taxon>Candidatus Brocadiales</taxon>
        <taxon>Candidatus Brocadiaceae</taxon>
        <taxon>Candidatus Brocadia</taxon>
    </lineage>
</organism>
<reference evidence="1 2" key="1">
    <citation type="journal article" date="2017" name="Water Res.">
        <title>Discovery and metagenomic analysis of an anammox bacterial enrichment related to Candidatus "Brocadia caroliniensis" in a full-scale glycerol-fed nitritation-denitritation separate centrate treatment process.</title>
        <authorList>
            <person name="Park H."/>
            <person name="Brotto A.C."/>
            <person name="van Loosdrecht M.C."/>
            <person name="Chandran K."/>
        </authorList>
    </citation>
    <scope>NUCLEOTIDE SEQUENCE [LARGE SCALE GENOMIC DNA]</scope>
    <source>
        <strain evidence="1">26THWARD</strain>
    </source>
</reference>